<evidence type="ECO:0000256" key="1">
    <source>
        <dbReference type="ARBA" id="ARBA00008059"/>
    </source>
</evidence>
<comment type="caution">
    <text evidence="5">The sequence shown here is derived from an EMBL/GenBank/DDBJ whole genome shotgun (WGS) entry which is preliminary data.</text>
</comment>
<dbReference type="InterPro" id="IPR028350">
    <property type="entry name" value="DNAC/IstB-like"/>
</dbReference>
<dbReference type="NCBIfam" id="NF038214">
    <property type="entry name" value="IS21_help_AAA"/>
    <property type="match status" value="1"/>
</dbReference>
<feature type="domain" description="AAA+ ATPase" evidence="4">
    <location>
        <begin position="99"/>
        <end position="234"/>
    </location>
</feature>
<comment type="similarity">
    <text evidence="1">Belongs to the IS21/IS1162 putative ATP-binding protein family.</text>
</comment>
<dbReference type="GO" id="GO:0005524">
    <property type="term" value="F:ATP binding"/>
    <property type="evidence" value="ECO:0007669"/>
    <property type="project" value="UniProtKB-KW"/>
</dbReference>
<gene>
    <name evidence="5" type="ORF">EDD63_1822</name>
</gene>
<dbReference type="EMBL" id="SODD01000082">
    <property type="protein sequence ID" value="TDW07918.1"/>
    <property type="molecule type" value="Genomic_DNA"/>
</dbReference>
<dbReference type="CDD" id="cd00009">
    <property type="entry name" value="AAA"/>
    <property type="match status" value="1"/>
</dbReference>
<dbReference type="Proteomes" id="UP000294743">
    <property type="component" value="Unassembled WGS sequence"/>
</dbReference>
<dbReference type="Pfam" id="PF01695">
    <property type="entry name" value="IstB_IS21"/>
    <property type="match status" value="1"/>
</dbReference>
<dbReference type="PANTHER" id="PTHR30050">
    <property type="entry name" value="CHROMOSOMAL REPLICATION INITIATOR PROTEIN DNAA"/>
    <property type="match status" value="1"/>
</dbReference>
<evidence type="ECO:0000259" key="4">
    <source>
        <dbReference type="SMART" id="SM00382"/>
    </source>
</evidence>
<dbReference type="OrthoDB" id="9776217at2"/>
<proteinExistence type="inferred from homology"/>
<keyword evidence="2" id="KW-0547">Nucleotide-binding</keyword>
<protein>
    <submittedName>
        <fullName evidence="5">DNA replication protein DnaC</fullName>
    </submittedName>
</protein>
<dbReference type="SMART" id="SM00382">
    <property type="entry name" value="AAA"/>
    <property type="match status" value="1"/>
</dbReference>
<dbReference type="GO" id="GO:0006260">
    <property type="term" value="P:DNA replication"/>
    <property type="evidence" value="ECO:0007669"/>
    <property type="project" value="TreeGrafter"/>
</dbReference>
<evidence type="ECO:0000313" key="6">
    <source>
        <dbReference type="Proteomes" id="UP000294743"/>
    </source>
</evidence>
<sequence length="247" mass="28417">MNGYNELMNNLELLKLTRIKEILPQKLDVCEVDNQKLINILNDITTKEIECRDARAREINVAISGFPYIKRINQFDFDFQPSVDRNKIMDLMTLRFIDNAENIVFVGLPGTGKTMLSCCIGIEAASNRISTYFVSCSKLLADLKKAKYENKLESRLKQYRKYKLLIIDEFGFLALNKDDANLLFQLVALRYEKKSTIITTNIVFSKWGESLNDPVLATAILDRLLHHSHVIQIDGPSYRTRGVFNEE</sequence>
<dbReference type="Gene3D" id="3.40.50.300">
    <property type="entry name" value="P-loop containing nucleotide triphosphate hydrolases"/>
    <property type="match status" value="1"/>
</dbReference>
<dbReference type="InterPro" id="IPR027417">
    <property type="entry name" value="P-loop_NTPase"/>
</dbReference>
<dbReference type="InterPro" id="IPR002611">
    <property type="entry name" value="IstB_ATP-bd"/>
</dbReference>
<accession>A0A4R7Z960</accession>
<evidence type="ECO:0000256" key="3">
    <source>
        <dbReference type="ARBA" id="ARBA00022840"/>
    </source>
</evidence>
<evidence type="ECO:0000256" key="2">
    <source>
        <dbReference type="ARBA" id="ARBA00022741"/>
    </source>
</evidence>
<evidence type="ECO:0000313" key="5">
    <source>
        <dbReference type="EMBL" id="TDW07918.1"/>
    </source>
</evidence>
<keyword evidence="3" id="KW-0067">ATP-binding</keyword>
<dbReference type="RefSeq" id="WP_134171437.1">
    <property type="nucleotide sequence ID" value="NZ_SODD01000082.1"/>
</dbReference>
<dbReference type="InterPro" id="IPR047661">
    <property type="entry name" value="IstB"/>
</dbReference>
<dbReference type="SUPFAM" id="SSF52540">
    <property type="entry name" value="P-loop containing nucleoside triphosphate hydrolases"/>
    <property type="match status" value="1"/>
</dbReference>
<dbReference type="PANTHER" id="PTHR30050:SF4">
    <property type="entry name" value="ATP-BINDING PROTEIN RV3427C IN INSERTION SEQUENCE-RELATED"/>
    <property type="match status" value="1"/>
</dbReference>
<keyword evidence="6" id="KW-1185">Reference proteome</keyword>
<dbReference type="InterPro" id="IPR003593">
    <property type="entry name" value="AAA+_ATPase"/>
</dbReference>
<organism evidence="5 6">
    <name type="scientific">Breznakia blatticola</name>
    <dbReference type="NCBI Taxonomy" id="1754012"/>
    <lineage>
        <taxon>Bacteria</taxon>
        <taxon>Bacillati</taxon>
        <taxon>Bacillota</taxon>
        <taxon>Erysipelotrichia</taxon>
        <taxon>Erysipelotrichales</taxon>
        <taxon>Erysipelotrichaceae</taxon>
        <taxon>Breznakia</taxon>
    </lineage>
</organism>
<reference evidence="5 6" key="1">
    <citation type="submission" date="2019-03" db="EMBL/GenBank/DDBJ databases">
        <title>Genomic Encyclopedia of Type Strains, Phase IV (KMG-IV): sequencing the most valuable type-strain genomes for metagenomic binning, comparative biology and taxonomic classification.</title>
        <authorList>
            <person name="Goeker M."/>
        </authorList>
    </citation>
    <scope>NUCLEOTIDE SEQUENCE [LARGE SCALE GENOMIC DNA]</scope>
    <source>
        <strain evidence="5 6">DSM 28867</strain>
    </source>
</reference>
<dbReference type="AlphaFoldDB" id="A0A4R7Z960"/>
<dbReference type="PIRSF" id="PIRSF003073">
    <property type="entry name" value="DNAC_TnpB_IstB"/>
    <property type="match status" value="1"/>
</dbReference>
<name>A0A4R7Z960_9FIRM</name>